<feature type="signal peptide" evidence="2">
    <location>
        <begin position="1"/>
        <end position="18"/>
    </location>
</feature>
<evidence type="ECO:0000313" key="4">
    <source>
        <dbReference type="Proteomes" id="UP000823388"/>
    </source>
</evidence>
<sequence>MAPMKMKTALVLVLTVMSSTSPNLPSPRHQSRSRGSTAT</sequence>
<keyword evidence="4" id="KW-1185">Reference proteome</keyword>
<feature type="region of interest" description="Disordered" evidence="1">
    <location>
        <begin position="18"/>
        <end position="39"/>
    </location>
</feature>
<evidence type="ECO:0000256" key="2">
    <source>
        <dbReference type="SAM" id="SignalP"/>
    </source>
</evidence>
<comment type="caution">
    <text evidence="3">The sequence shown here is derived from an EMBL/GenBank/DDBJ whole genome shotgun (WGS) entry which is preliminary data.</text>
</comment>
<accession>A0A8T0PKR1</accession>
<protein>
    <submittedName>
        <fullName evidence="3">Uncharacterized protein</fullName>
    </submittedName>
</protein>
<dbReference type="Proteomes" id="UP000823388">
    <property type="component" value="Chromosome 8K"/>
</dbReference>
<organism evidence="3 4">
    <name type="scientific">Panicum virgatum</name>
    <name type="common">Blackwell switchgrass</name>
    <dbReference type="NCBI Taxonomy" id="38727"/>
    <lineage>
        <taxon>Eukaryota</taxon>
        <taxon>Viridiplantae</taxon>
        <taxon>Streptophyta</taxon>
        <taxon>Embryophyta</taxon>
        <taxon>Tracheophyta</taxon>
        <taxon>Spermatophyta</taxon>
        <taxon>Magnoliopsida</taxon>
        <taxon>Liliopsida</taxon>
        <taxon>Poales</taxon>
        <taxon>Poaceae</taxon>
        <taxon>PACMAD clade</taxon>
        <taxon>Panicoideae</taxon>
        <taxon>Panicodae</taxon>
        <taxon>Paniceae</taxon>
        <taxon>Panicinae</taxon>
        <taxon>Panicum</taxon>
        <taxon>Panicum sect. Hiantes</taxon>
    </lineage>
</organism>
<reference evidence="3" key="1">
    <citation type="submission" date="2020-05" db="EMBL/GenBank/DDBJ databases">
        <title>WGS assembly of Panicum virgatum.</title>
        <authorList>
            <person name="Lovell J.T."/>
            <person name="Jenkins J."/>
            <person name="Shu S."/>
            <person name="Juenger T.E."/>
            <person name="Schmutz J."/>
        </authorList>
    </citation>
    <scope>NUCLEOTIDE SEQUENCE</scope>
    <source>
        <strain evidence="3">AP13</strain>
    </source>
</reference>
<feature type="chain" id="PRO_5035860626" evidence="2">
    <location>
        <begin position="19"/>
        <end position="39"/>
    </location>
</feature>
<dbReference type="AlphaFoldDB" id="A0A8T0PKR1"/>
<evidence type="ECO:0000313" key="3">
    <source>
        <dbReference type="EMBL" id="KAG2562563.1"/>
    </source>
</evidence>
<proteinExistence type="predicted"/>
<evidence type="ECO:0000256" key="1">
    <source>
        <dbReference type="SAM" id="MobiDB-lite"/>
    </source>
</evidence>
<gene>
    <name evidence="3" type="ORF">PVAP13_8KG281504</name>
</gene>
<keyword evidence="2" id="KW-0732">Signal</keyword>
<name>A0A8T0PKR1_PANVG</name>
<dbReference type="EMBL" id="CM029051">
    <property type="protein sequence ID" value="KAG2562563.1"/>
    <property type="molecule type" value="Genomic_DNA"/>
</dbReference>